<protein>
    <submittedName>
        <fullName evidence="1">Uncharacterized protein</fullName>
    </submittedName>
</protein>
<evidence type="ECO:0000313" key="1">
    <source>
        <dbReference type="EMBL" id="CAB4124981.1"/>
    </source>
</evidence>
<name>A0A6J5KSS9_9CAUD</name>
<sequence length="42" mass="5076">METVKVEIDMTIIKFIARDDLLRTFQRLGICKEPLFTYGWRQ</sequence>
<organism evidence="1">
    <name type="scientific">uncultured Caudovirales phage</name>
    <dbReference type="NCBI Taxonomy" id="2100421"/>
    <lineage>
        <taxon>Viruses</taxon>
        <taxon>Duplodnaviria</taxon>
        <taxon>Heunggongvirae</taxon>
        <taxon>Uroviricota</taxon>
        <taxon>Caudoviricetes</taxon>
        <taxon>Peduoviridae</taxon>
        <taxon>Maltschvirus</taxon>
        <taxon>Maltschvirus maltsch</taxon>
    </lineage>
</organism>
<accession>A0A6J5KSS9</accession>
<gene>
    <name evidence="1" type="ORF">UFOVP53_46</name>
</gene>
<reference evidence="1" key="1">
    <citation type="submission" date="2020-04" db="EMBL/GenBank/DDBJ databases">
        <authorList>
            <person name="Chiriac C."/>
            <person name="Salcher M."/>
            <person name="Ghai R."/>
            <person name="Kavagutti S V."/>
        </authorList>
    </citation>
    <scope>NUCLEOTIDE SEQUENCE</scope>
</reference>
<proteinExistence type="predicted"/>
<dbReference type="EMBL" id="LR796189">
    <property type="protein sequence ID" value="CAB4124981.1"/>
    <property type="molecule type" value="Genomic_DNA"/>
</dbReference>